<dbReference type="EMBL" id="BMIR01000011">
    <property type="protein sequence ID" value="GGE45023.1"/>
    <property type="molecule type" value="Genomic_DNA"/>
</dbReference>
<dbReference type="SUPFAM" id="SSF52172">
    <property type="entry name" value="CheY-like"/>
    <property type="match status" value="1"/>
</dbReference>
<evidence type="ECO:0000259" key="5">
    <source>
        <dbReference type="PROSITE" id="PS01124"/>
    </source>
</evidence>
<evidence type="ECO:0000259" key="6">
    <source>
        <dbReference type="PROSITE" id="PS50110"/>
    </source>
</evidence>
<dbReference type="GO" id="GO:0003700">
    <property type="term" value="F:DNA-binding transcription factor activity"/>
    <property type="evidence" value="ECO:0007669"/>
    <property type="project" value="InterPro"/>
</dbReference>
<dbReference type="PROSITE" id="PS01124">
    <property type="entry name" value="HTH_ARAC_FAMILY_2"/>
    <property type="match status" value="1"/>
</dbReference>
<reference evidence="7" key="2">
    <citation type="submission" date="2020-09" db="EMBL/GenBank/DDBJ databases">
        <authorList>
            <person name="Sun Q."/>
            <person name="Zhou Y."/>
        </authorList>
    </citation>
    <scope>NUCLEOTIDE SEQUENCE</scope>
    <source>
        <strain evidence="7">CGMCC 1.15371</strain>
    </source>
</reference>
<dbReference type="SMART" id="SM00342">
    <property type="entry name" value="HTH_ARAC"/>
    <property type="match status" value="1"/>
</dbReference>
<dbReference type="GO" id="GO:0000160">
    <property type="term" value="P:phosphorelay signal transduction system"/>
    <property type="evidence" value="ECO:0007669"/>
    <property type="project" value="InterPro"/>
</dbReference>
<keyword evidence="4" id="KW-0597">Phosphoprotein</keyword>
<dbReference type="Proteomes" id="UP000628775">
    <property type="component" value="Unassembled WGS sequence"/>
</dbReference>
<dbReference type="InterPro" id="IPR018060">
    <property type="entry name" value="HTH_AraC"/>
</dbReference>
<feature type="domain" description="HTH araC/xylS-type" evidence="5">
    <location>
        <begin position="419"/>
        <end position="517"/>
    </location>
</feature>
<keyword evidence="1" id="KW-0805">Transcription regulation</keyword>
<evidence type="ECO:0000256" key="1">
    <source>
        <dbReference type="ARBA" id="ARBA00023015"/>
    </source>
</evidence>
<dbReference type="InterPro" id="IPR011006">
    <property type="entry name" value="CheY-like_superfamily"/>
</dbReference>
<dbReference type="Pfam" id="PF00072">
    <property type="entry name" value="Response_reg"/>
    <property type="match status" value="1"/>
</dbReference>
<keyword evidence="3" id="KW-0804">Transcription</keyword>
<dbReference type="RefSeq" id="WP_188694393.1">
    <property type="nucleotide sequence ID" value="NZ_BMIR01000011.1"/>
</dbReference>
<dbReference type="CDD" id="cd17536">
    <property type="entry name" value="REC_YesN-like"/>
    <property type="match status" value="1"/>
</dbReference>
<evidence type="ECO:0000256" key="4">
    <source>
        <dbReference type="PROSITE-ProRule" id="PRU00169"/>
    </source>
</evidence>
<dbReference type="PROSITE" id="PS50110">
    <property type="entry name" value="RESPONSE_REGULATORY"/>
    <property type="match status" value="1"/>
</dbReference>
<feature type="modified residue" description="4-aspartylphosphate" evidence="4">
    <location>
        <position position="56"/>
    </location>
</feature>
<proteinExistence type="predicted"/>
<dbReference type="InterPro" id="IPR041522">
    <property type="entry name" value="CdaR_GGDEF"/>
</dbReference>
<dbReference type="InterPro" id="IPR001789">
    <property type="entry name" value="Sig_transdc_resp-reg_receiver"/>
</dbReference>
<dbReference type="PANTHER" id="PTHR43280">
    <property type="entry name" value="ARAC-FAMILY TRANSCRIPTIONAL REGULATOR"/>
    <property type="match status" value="1"/>
</dbReference>
<evidence type="ECO:0000256" key="2">
    <source>
        <dbReference type="ARBA" id="ARBA00023125"/>
    </source>
</evidence>
<organism evidence="7 8">
    <name type="scientific">Pullulanibacillus camelliae</name>
    <dbReference type="NCBI Taxonomy" id="1707096"/>
    <lineage>
        <taxon>Bacteria</taxon>
        <taxon>Bacillati</taxon>
        <taxon>Bacillota</taxon>
        <taxon>Bacilli</taxon>
        <taxon>Bacillales</taxon>
        <taxon>Sporolactobacillaceae</taxon>
        <taxon>Pullulanibacillus</taxon>
    </lineage>
</organism>
<dbReference type="Pfam" id="PF12833">
    <property type="entry name" value="HTH_18"/>
    <property type="match status" value="1"/>
</dbReference>
<dbReference type="AlphaFoldDB" id="A0A8J3DVQ3"/>
<name>A0A8J3DVQ3_9BACL</name>
<evidence type="ECO:0000256" key="3">
    <source>
        <dbReference type="ARBA" id="ARBA00023163"/>
    </source>
</evidence>
<reference evidence="7" key="1">
    <citation type="journal article" date="2014" name="Int. J. Syst. Evol. Microbiol.">
        <title>Complete genome sequence of Corynebacterium casei LMG S-19264T (=DSM 44701T), isolated from a smear-ripened cheese.</title>
        <authorList>
            <consortium name="US DOE Joint Genome Institute (JGI-PGF)"/>
            <person name="Walter F."/>
            <person name="Albersmeier A."/>
            <person name="Kalinowski J."/>
            <person name="Ruckert C."/>
        </authorList>
    </citation>
    <scope>NUCLEOTIDE SEQUENCE</scope>
    <source>
        <strain evidence="7">CGMCC 1.15371</strain>
    </source>
</reference>
<dbReference type="Pfam" id="PF17853">
    <property type="entry name" value="GGDEF_2"/>
    <property type="match status" value="1"/>
</dbReference>
<dbReference type="PANTHER" id="PTHR43280:SF2">
    <property type="entry name" value="HTH-TYPE TRANSCRIPTIONAL REGULATOR EXSA"/>
    <property type="match status" value="1"/>
</dbReference>
<evidence type="ECO:0000313" key="7">
    <source>
        <dbReference type="EMBL" id="GGE45023.1"/>
    </source>
</evidence>
<dbReference type="GO" id="GO:0043565">
    <property type="term" value="F:sequence-specific DNA binding"/>
    <property type="evidence" value="ECO:0007669"/>
    <property type="project" value="InterPro"/>
</dbReference>
<accession>A0A8J3DVQ3</accession>
<keyword evidence="8" id="KW-1185">Reference proteome</keyword>
<dbReference type="InterPro" id="IPR009057">
    <property type="entry name" value="Homeodomain-like_sf"/>
</dbReference>
<sequence length="524" mass="60555">MKLKLVIVDDESIEREALRKMIEDSLPALTVVGEAANGRQAIEQAQALLPDIIMMDIKMPGIDGVEAVKQIRRHLPDVKFIMVSAYNTFDYAKQVMREGVKEYLLKPSRRTEILETIQRVAQEIQQERKSEQENEAIRDSYKKALSFVQSEWVSALLFDHIQEVSNEEWESVFNPEEQEIYAMVIRVNAPDTSEAQPLKKQIYKAIKQWFQHGNRGYAGPMADSQIPVLVLGQSALEYSSQSHAIHLARVLIRELDKTFANPLINIGIGTPVNSAKAYVDSYNEALVALEETNENVRYLYYHQLLGNKEKGMEDAAEYEQQLMTAVKNGQVEEIMTAFHSYFTLLSESYHRDVKQVKESLWEMWVVLSRMLKDMGVSIEIKKSSATTLQRLRESAQARLLKVAEEIAHWQTHDLEGVLFQARTYIESHYDQSISLEDVANQVQLSPYYFSKLFKEHFGMTYIDYLTKIRIEKAKVLMRTTNKSQKEICFEVGYRDPNYFSRVFKKWTNLSPTGYRQEEVGTKEL</sequence>
<feature type="domain" description="Response regulatory" evidence="6">
    <location>
        <begin position="4"/>
        <end position="121"/>
    </location>
</feature>
<keyword evidence="2" id="KW-0238">DNA-binding</keyword>
<protein>
    <submittedName>
        <fullName evidence="7">AraC family transcriptional regulator</fullName>
    </submittedName>
</protein>
<dbReference type="SMART" id="SM00448">
    <property type="entry name" value="REC"/>
    <property type="match status" value="1"/>
</dbReference>
<evidence type="ECO:0000313" key="8">
    <source>
        <dbReference type="Proteomes" id="UP000628775"/>
    </source>
</evidence>
<gene>
    <name evidence="7" type="ORF">GCM10011391_24840</name>
</gene>
<dbReference type="SUPFAM" id="SSF46689">
    <property type="entry name" value="Homeodomain-like"/>
    <property type="match status" value="2"/>
</dbReference>
<comment type="caution">
    <text evidence="7">The sequence shown here is derived from an EMBL/GenBank/DDBJ whole genome shotgun (WGS) entry which is preliminary data.</text>
</comment>
<dbReference type="Gene3D" id="1.10.10.60">
    <property type="entry name" value="Homeodomain-like"/>
    <property type="match status" value="2"/>
</dbReference>
<dbReference type="Gene3D" id="3.40.50.2300">
    <property type="match status" value="1"/>
</dbReference>